<dbReference type="HOGENOM" id="CLU_2305745_0_0_1"/>
<proteinExistence type="predicted"/>
<gene>
    <name evidence="1" type="ORF">PV04_10127</name>
</gene>
<organism evidence="1 2">
    <name type="scientific">Phialophora macrospora</name>
    <dbReference type="NCBI Taxonomy" id="1851006"/>
    <lineage>
        <taxon>Eukaryota</taxon>
        <taxon>Fungi</taxon>
        <taxon>Dikarya</taxon>
        <taxon>Ascomycota</taxon>
        <taxon>Pezizomycotina</taxon>
        <taxon>Eurotiomycetes</taxon>
        <taxon>Chaetothyriomycetidae</taxon>
        <taxon>Chaetothyriales</taxon>
        <taxon>Herpotrichiellaceae</taxon>
        <taxon>Phialophora</taxon>
    </lineage>
</organism>
<sequence>MLSPSSYRIANNNHACYKTSFAVDGCAGSSSTARPFGVQIPLRCERRLSLRLSTTSRRWSAHPSAYKGRKNDYKLVCDAEQGRSVTKHGGGCRVMNLKRR</sequence>
<evidence type="ECO:0000313" key="2">
    <source>
        <dbReference type="Proteomes" id="UP000054266"/>
    </source>
</evidence>
<keyword evidence="2" id="KW-1185">Reference proteome</keyword>
<name>A0A0D2CDU1_9EURO</name>
<reference evidence="1 2" key="1">
    <citation type="submission" date="2015-01" db="EMBL/GenBank/DDBJ databases">
        <title>The Genome Sequence of Capronia semiimmersa CBS27337.</title>
        <authorList>
            <consortium name="The Broad Institute Genomics Platform"/>
            <person name="Cuomo C."/>
            <person name="de Hoog S."/>
            <person name="Gorbushina A."/>
            <person name="Stielow B."/>
            <person name="Teixiera M."/>
            <person name="Abouelleil A."/>
            <person name="Chapman S.B."/>
            <person name="Priest M."/>
            <person name="Young S.K."/>
            <person name="Wortman J."/>
            <person name="Nusbaum C."/>
            <person name="Birren B."/>
        </authorList>
    </citation>
    <scope>NUCLEOTIDE SEQUENCE [LARGE SCALE GENOMIC DNA]</scope>
    <source>
        <strain evidence="1 2">CBS 27337</strain>
    </source>
</reference>
<dbReference type="AlphaFoldDB" id="A0A0D2CDU1"/>
<accession>A0A0D2CDU1</accession>
<evidence type="ECO:0000313" key="1">
    <source>
        <dbReference type="EMBL" id="KIW63266.1"/>
    </source>
</evidence>
<dbReference type="Proteomes" id="UP000054266">
    <property type="component" value="Unassembled WGS sequence"/>
</dbReference>
<protein>
    <submittedName>
        <fullName evidence="1">Uncharacterized protein</fullName>
    </submittedName>
</protein>
<dbReference type="EMBL" id="KN846962">
    <property type="protein sequence ID" value="KIW63266.1"/>
    <property type="molecule type" value="Genomic_DNA"/>
</dbReference>